<reference evidence="1" key="1">
    <citation type="submission" date="2019-08" db="EMBL/GenBank/DDBJ databases">
        <authorList>
            <person name="Kucharzyk K."/>
            <person name="Murdoch R.W."/>
            <person name="Higgins S."/>
            <person name="Loffler F."/>
        </authorList>
    </citation>
    <scope>NUCLEOTIDE SEQUENCE</scope>
</reference>
<proteinExistence type="predicted"/>
<organism evidence="1">
    <name type="scientific">bioreactor metagenome</name>
    <dbReference type="NCBI Taxonomy" id="1076179"/>
    <lineage>
        <taxon>unclassified sequences</taxon>
        <taxon>metagenomes</taxon>
        <taxon>ecological metagenomes</taxon>
    </lineage>
</organism>
<comment type="caution">
    <text evidence="1">The sequence shown here is derived from an EMBL/GenBank/DDBJ whole genome shotgun (WGS) entry which is preliminary data.</text>
</comment>
<protein>
    <submittedName>
        <fullName evidence="1">Uncharacterized protein</fullName>
    </submittedName>
</protein>
<dbReference type="AlphaFoldDB" id="A0A645A218"/>
<sequence length="117" mass="12345">MSTFQDDLAADVALTFLNPTEFGREIVFNGVAVTAVVEDGGHSALDTGAAGGFENASGITVLESVRTVYLAADALHDLPVPDQEVDLDGEIWAVCAESNSVRVEDGMLIIKLTRSYA</sequence>
<name>A0A645A218_9ZZZZ</name>
<dbReference type="EMBL" id="VSSQ01011602">
    <property type="protein sequence ID" value="MPM47249.1"/>
    <property type="molecule type" value="Genomic_DNA"/>
</dbReference>
<gene>
    <name evidence="1" type="ORF">SDC9_93957</name>
</gene>
<accession>A0A645A218</accession>
<evidence type="ECO:0000313" key="1">
    <source>
        <dbReference type="EMBL" id="MPM47249.1"/>
    </source>
</evidence>